<organism evidence="6 7">
    <name type="scientific">Hemibagrus wyckioides</name>
    <dbReference type="NCBI Taxonomy" id="337641"/>
    <lineage>
        <taxon>Eukaryota</taxon>
        <taxon>Metazoa</taxon>
        <taxon>Chordata</taxon>
        <taxon>Craniata</taxon>
        <taxon>Vertebrata</taxon>
        <taxon>Euteleostomi</taxon>
        <taxon>Actinopterygii</taxon>
        <taxon>Neopterygii</taxon>
        <taxon>Teleostei</taxon>
        <taxon>Ostariophysi</taxon>
        <taxon>Siluriformes</taxon>
        <taxon>Bagridae</taxon>
        <taxon>Hemibagrus</taxon>
    </lineage>
</organism>
<feature type="region of interest" description="Disordered" evidence="4">
    <location>
        <begin position="389"/>
        <end position="443"/>
    </location>
</feature>
<evidence type="ECO:0000256" key="4">
    <source>
        <dbReference type="SAM" id="MobiDB-lite"/>
    </source>
</evidence>
<evidence type="ECO:0000256" key="1">
    <source>
        <dbReference type="ARBA" id="ARBA00010672"/>
    </source>
</evidence>
<keyword evidence="2" id="KW-0175">Coiled coil</keyword>
<feature type="compositionally biased region" description="Pro residues" evidence="4">
    <location>
        <begin position="501"/>
        <end position="510"/>
    </location>
</feature>
<dbReference type="InterPro" id="IPR039725">
    <property type="entry name" value="CC2D1A/B"/>
</dbReference>
<dbReference type="AlphaFoldDB" id="A0A9D3SHX6"/>
<dbReference type="PANTHER" id="PTHR13076">
    <property type="entry name" value="COILED-COIL AND C2 DOMAIN-CONTAINING PROTEIN 1-LIKE"/>
    <property type="match status" value="1"/>
</dbReference>
<gene>
    <name evidence="6" type="ORF">KOW79_017171</name>
</gene>
<dbReference type="InterPro" id="IPR035892">
    <property type="entry name" value="C2_domain_sf"/>
</dbReference>
<feature type="region of interest" description="Disordered" evidence="4">
    <location>
        <begin position="136"/>
        <end position="183"/>
    </location>
</feature>
<dbReference type="GO" id="GO:0001227">
    <property type="term" value="F:DNA-binding transcription repressor activity, RNA polymerase II-specific"/>
    <property type="evidence" value="ECO:0007669"/>
    <property type="project" value="InterPro"/>
</dbReference>
<dbReference type="InterPro" id="IPR037772">
    <property type="entry name" value="C2_Freud"/>
</dbReference>
<comment type="caution">
    <text evidence="6">The sequence shown here is derived from an EMBL/GenBank/DDBJ whole genome shotgun (WGS) entry which is preliminary data.</text>
</comment>
<feature type="compositionally biased region" description="Acidic residues" evidence="4">
    <location>
        <begin position="537"/>
        <end position="547"/>
    </location>
</feature>
<dbReference type="PANTHER" id="PTHR13076:SF5">
    <property type="entry name" value="COILED-COIL AND C2 DOMAIN-CONTAINING PROTEIN 1B"/>
    <property type="match status" value="1"/>
</dbReference>
<evidence type="ECO:0000313" key="6">
    <source>
        <dbReference type="EMBL" id="KAG7320028.1"/>
    </source>
</evidence>
<dbReference type="SMART" id="SM00685">
    <property type="entry name" value="DM14"/>
    <property type="match status" value="4"/>
</dbReference>
<dbReference type="Proteomes" id="UP000824219">
    <property type="component" value="Linkage Group LG20"/>
</dbReference>
<dbReference type="CDD" id="cd08690">
    <property type="entry name" value="C2_Freud-1"/>
    <property type="match status" value="1"/>
</dbReference>
<evidence type="ECO:0000259" key="5">
    <source>
        <dbReference type="PROSITE" id="PS50004"/>
    </source>
</evidence>
<dbReference type="SMART" id="SM00239">
    <property type="entry name" value="C2"/>
    <property type="match status" value="1"/>
</dbReference>
<feature type="domain" description="C2" evidence="5">
    <location>
        <begin position="751"/>
        <end position="884"/>
    </location>
</feature>
<dbReference type="OrthoDB" id="19996at2759"/>
<sequence length="926" mass="101701">MNRIMPNPYSLVYRWTAGRPIQGDFTMFGMKNKRPAPPKGQGAAAAKQMGLFLDFNPEDMMDMSENVDDPDLEAEFAAIVGKKTTTAAAKAKKNTKAPLPMEDIEKMTEECMKDLDNDDDDDDLEDDEDLLAELQEVVGEEEPDSGAETATSPGTEETGAVEPEPRTSSTTTSPAAAVSGSVEHTLQERIVMYNTAINNAKAAGESAKARRYDRGLKTLQSMLASVRKGGKIKEAEIPPPVASGNPVPPSAPPTSAPSPPEHQEESDSAVETTPVSPENIAVPLLPEVKVSLAETSPVSMETAAVSATSRDSPSGVTSPEEERIPESPADVKVSAPSKVTLLETQRQYRTAALRAKQAGDLDQAKTHMKSSKSFDAALAALERGESVDISKLPPPLSRGTEDFPKPAIKISQSSPNMQAHEAAVTPPSSAPPSTAPPGPVPPKTILEALEQRMAKYKETCDQAKANGDERKARMYDRIVKQYQSAVRSHKAGRAVNYEELPVPPGFPPIPGQEAVKPEQGLAAALESANKLASNEAEGGDDDEEEEEPEKKSKQPKAPAAAAAVEKQKKQTMVVPPTGQHPKRTPSPSPERSTKKENPSSTVTEQVEMLEARRKQYMKAALQAKQRNDLEQAKVYLRTAKSLEPLITAARSGKHLDLSKVPSPPADEDEDFIVVHHSEVEMSERAEEVYTQLSTMLKEQYEKCLTYSKQFSHMGNITETTKFENMAERCKKSLEILKLAQNRGLDPPKHHFEERTYRTVRIFPELSSTDMVVMIVKGMNLPAPHGVQASDLDAYVRFEFPFPSSDQPQRHKTAVMKNTNSPEYNQSFTLNINRNHRGFRRLIQSKGLKLEVFHKGGFLRSDKPVGTAHIKLDKLETESEVREIVEVMDGRKPTGGRVEVRVRLREPLSGQDMQTVTERWLVLDQTH</sequence>
<dbReference type="EMBL" id="JAHKSW010000020">
    <property type="protein sequence ID" value="KAG7320028.1"/>
    <property type="molecule type" value="Genomic_DNA"/>
</dbReference>
<dbReference type="FunFam" id="2.60.40.150:FF:000104">
    <property type="entry name" value="coiled-coil and C2 domain-containing protein 1B"/>
    <property type="match status" value="1"/>
</dbReference>
<dbReference type="Gene3D" id="2.60.40.150">
    <property type="entry name" value="C2 domain"/>
    <property type="match status" value="1"/>
</dbReference>
<dbReference type="InterPro" id="IPR000008">
    <property type="entry name" value="C2_dom"/>
</dbReference>
<reference evidence="6 7" key="1">
    <citation type="submission" date="2021-06" db="EMBL/GenBank/DDBJ databases">
        <title>Chromosome-level genome assembly of the red-tail catfish (Hemibagrus wyckioides).</title>
        <authorList>
            <person name="Shao F."/>
        </authorList>
    </citation>
    <scope>NUCLEOTIDE SEQUENCE [LARGE SCALE GENOMIC DNA]</scope>
    <source>
        <strain evidence="6">EC202008001</strain>
        <tissue evidence="6">Blood</tissue>
    </source>
</reference>
<evidence type="ECO:0000256" key="2">
    <source>
        <dbReference type="ARBA" id="ARBA00023054"/>
    </source>
</evidence>
<feature type="compositionally biased region" description="Low complexity" evidence="4">
    <location>
        <begin position="555"/>
        <end position="564"/>
    </location>
</feature>
<dbReference type="PROSITE" id="PS50004">
    <property type="entry name" value="C2"/>
    <property type="match status" value="1"/>
</dbReference>
<feature type="region of interest" description="Disordered" evidence="4">
    <location>
        <begin position="497"/>
        <end position="604"/>
    </location>
</feature>
<accession>A0A9D3SHX6</accession>
<proteinExistence type="inferred from homology"/>
<comment type="similarity">
    <text evidence="1">Belongs to the CC2D1 family.</text>
</comment>
<evidence type="ECO:0000313" key="7">
    <source>
        <dbReference type="Proteomes" id="UP000824219"/>
    </source>
</evidence>
<feature type="compositionally biased region" description="Polar residues" evidence="4">
    <location>
        <begin position="293"/>
        <end position="317"/>
    </location>
</feature>
<dbReference type="Pfam" id="PF00168">
    <property type="entry name" value="C2"/>
    <property type="match status" value="1"/>
</dbReference>
<keyword evidence="7" id="KW-1185">Reference proteome</keyword>
<dbReference type="SUPFAM" id="SSF49562">
    <property type="entry name" value="C2 domain (Calcium/lipid-binding domain, CaLB)"/>
    <property type="match status" value="1"/>
</dbReference>
<dbReference type="Pfam" id="PF21528">
    <property type="entry name" value="CC2D1A-B_DM14"/>
    <property type="match status" value="3"/>
</dbReference>
<feature type="region of interest" description="Disordered" evidence="4">
    <location>
        <begin position="227"/>
        <end position="338"/>
    </location>
</feature>
<evidence type="ECO:0000256" key="3">
    <source>
        <dbReference type="ARBA" id="ARBA00068693"/>
    </source>
</evidence>
<feature type="compositionally biased region" description="Pro residues" evidence="4">
    <location>
        <begin position="237"/>
        <end position="260"/>
    </location>
</feature>
<feature type="compositionally biased region" description="Low complexity" evidence="4">
    <location>
        <begin position="166"/>
        <end position="182"/>
    </location>
</feature>
<protein>
    <recommendedName>
        <fullName evidence="3">Coiled-coil and C2 domain-containing protein 1B</fullName>
    </recommendedName>
</protein>
<dbReference type="InterPro" id="IPR006608">
    <property type="entry name" value="CC2D1A/B_DM14"/>
</dbReference>
<feature type="compositionally biased region" description="Pro residues" evidence="4">
    <location>
        <begin position="428"/>
        <end position="442"/>
    </location>
</feature>
<name>A0A9D3SHX6_9TELE</name>